<accession>W7MZ56</accession>
<dbReference type="GeneID" id="30069097"/>
<dbReference type="RefSeq" id="XP_018759286.1">
    <property type="nucleotide sequence ID" value="XM_018900907.1"/>
</dbReference>
<dbReference type="VEuPathDB" id="FungiDB:FVEG_11592"/>
<dbReference type="EMBL" id="DS022258">
    <property type="protein sequence ID" value="EWG53095.1"/>
    <property type="molecule type" value="Genomic_DNA"/>
</dbReference>
<sequence length="166" mass="18409">MARGSGPRLAAIVPGKLELYPHTGSAGSTLVAAVAARKPRPRPLTRSAWLMFKIRKIKNKLKIRRRLKKDAAAAANVTHEVIGLVSLERVCKNIQGLCRRCARDEHLGCQHGQHVCAARPPWCRPRSPPEFLRSQPPAGQPLRGSWRCWYAISIERSASALHLAVF</sequence>
<dbReference type="AlphaFoldDB" id="W7MZ56"/>
<evidence type="ECO:0000313" key="2">
    <source>
        <dbReference type="Proteomes" id="UP000009096"/>
    </source>
</evidence>
<dbReference type="KEGG" id="fvr:FVEG_11592"/>
<dbReference type="Proteomes" id="UP000009096">
    <property type="component" value="Chromosome 7"/>
</dbReference>
<keyword evidence="2" id="KW-1185">Reference proteome</keyword>
<name>W7MZ56_GIBM7</name>
<protein>
    <submittedName>
        <fullName evidence="1">Uncharacterized protein</fullName>
    </submittedName>
</protein>
<dbReference type="EMBL" id="CM000584">
    <property type="protein sequence ID" value="EWG53095.1"/>
    <property type="molecule type" value="Genomic_DNA"/>
</dbReference>
<reference evidence="1 2" key="1">
    <citation type="journal article" date="2010" name="Nature">
        <title>Comparative genomics reveals mobile pathogenicity chromosomes in Fusarium.</title>
        <authorList>
            <person name="Ma L.J."/>
            <person name="van der Does H.C."/>
            <person name="Borkovich K.A."/>
            <person name="Coleman J.J."/>
            <person name="Daboussi M.J."/>
            <person name="Di Pietro A."/>
            <person name="Dufresne M."/>
            <person name="Freitag M."/>
            <person name="Grabherr M."/>
            <person name="Henrissat B."/>
            <person name="Houterman P.M."/>
            <person name="Kang S."/>
            <person name="Shim W.B."/>
            <person name="Woloshuk C."/>
            <person name="Xie X."/>
            <person name="Xu J.R."/>
            <person name="Antoniw J."/>
            <person name="Baker S.E."/>
            <person name="Bluhm B.H."/>
            <person name="Breakspear A."/>
            <person name="Brown D.W."/>
            <person name="Butchko R.A."/>
            <person name="Chapman S."/>
            <person name="Coulson R."/>
            <person name="Coutinho P.M."/>
            <person name="Danchin E.G."/>
            <person name="Diener A."/>
            <person name="Gale L.R."/>
            <person name="Gardiner D.M."/>
            <person name="Goff S."/>
            <person name="Hammond-Kosack K.E."/>
            <person name="Hilburn K."/>
            <person name="Hua-Van A."/>
            <person name="Jonkers W."/>
            <person name="Kazan K."/>
            <person name="Kodira C.D."/>
            <person name="Koehrsen M."/>
            <person name="Kumar L."/>
            <person name="Lee Y.H."/>
            <person name="Li L."/>
            <person name="Manners J.M."/>
            <person name="Miranda-Saavedra D."/>
            <person name="Mukherjee M."/>
            <person name="Park G."/>
            <person name="Park J."/>
            <person name="Park S.Y."/>
            <person name="Proctor R.H."/>
            <person name="Regev A."/>
            <person name="Ruiz-Roldan M.C."/>
            <person name="Sain D."/>
            <person name="Sakthikumar S."/>
            <person name="Sykes S."/>
            <person name="Schwartz D.C."/>
            <person name="Turgeon B.G."/>
            <person name="Wapinski I."/>
            <person name="Yoder O."/>
            <person name="Young S."/>
            <person name="Zeng Q."/>
            <person name="Zhou S."/>
            <person name="Galagan J."/>
            <person name="Cuomo C.A."/>
            <person name="Kistler H.C."/>
            <person name="Rep M."/>
        </authorList>
    </citation>
    <scope>NUCLEOTIDE SEQUENCE [LARGE SCALE GENOMIC DNA]</scope>
    <source>
        <strain evidence="2">M3125 / FGSC 7600</strain>
    </source>
</reference>
<proteinExistence type="predicted"/>
<evidence type="ECO:0000313" key="1">
    <source>
        <dbReference type="EMBL" id="EWG53095.1"/>
    </source>
</evidence>
<organism evidence="1 2">
    <name type="scientific">Gibberella moniliformis (strain M3125 / FGSC 7600)</name>
    <name type="common">Maize ear and stalk rot fungus</name>
    <name type="synonym">Fusarium verticillioides</name>
    <dbReference type="NCBI Taxonomy" id="334819"/>
    <lineage>
        <taxon>Eukaryota</taxon>
        <taxon>Fungi</taxon>
        <taxon>Dikarya</taxon>
        <taxon>Ascomycota</taxon>
        <taxon>Pezizomycotina</taxon>
        <taxon>Sordariomycetes</taxon>
        <taxon>Hypocreomycetidae</taxon>
        <taxon>Hypocreales</taxon>
        <taxon>Nectriaceae</taxon>
        <taxon>Fusarium</taxon>
        <taxon>Fusarium fujikuroi species complex</taxon>
    </lineage>
</organism>
<gene>
    <name evidence="1" type="ORF">FVEG_11592</name>
</gene>